<dbReference type="RefSeq" id="WP_079474674.1">
    <property type="nucleotide sequence ID" value="NZ_BJUN01000012.1"/>
</dbReference>
<reference evidence="2 3" key="1">
    <citation type="submission" date="2019-07" db="EMBL/GenBank/DDBJ databases">
        <title>Whole genome shotgun sequence of Marinococcus halophilus NBRC 102359.</title>
        <authorList>
            <person name="Hosoyama A."/>
            <person name="Uohara A."/>
            <person name="Ohji S."/>
            <person name="Ichikawa N."/>
        </authorList>
    </citation>
    <scope>NUCLEOTIDE SEQUENCE [LARGE SCALE GENOMIC DNA]</scope>
    <source>
        <strain evidence="2 3">NBRC 102359</strain>
    </source>
</reference>
<dbReference type="SUPFAM" id="SSF55729">
    <property type="entry name" value="Acyl-CoA N-acyltransferases (Nat)"/>
    <property type="match status" value="1"/>
</dbReference>
<dbReference type="STRING" id="1371.GCA_900166605_00326"/>
<dbReference type="Proteomes" id="UP000321051">
    <property type="component" value="Unassembled WGS sequence"/>
</dbReference>
<dbReference type="AlphaFoldDB" id="A0A510Y7X3"/>
<dbReference type="PROSITE" id="PS51186">
    <property type="entry name" value="GNAT"/>
    <property type="match status" value="1"/>
</dbReference>
<dbReference type="GO" id="GO:0016747">
    <property type="term" value="F:acyltransferase activity, transferring groups other than amino-acyl groups"/>
    <property type="evidence" value="ECO:0007669"/>
    <property type="project" value="InterPro"/>
</dbReference>
<dbReference type="PANTHER" id="PTHR43617:SF30">
    <property type="entry name" value="HISTONE ACETYLTRANSFERASE"/>
    <property type="match status" value="1"/>
</dbReference>
<keyword evidence="2" id="KW-0808">Transferase</keyword>
<evidence type="ECO:0000313" key="3">
    <source>
        <dbReference type="Proteomes" id="UP000321051"/>
    </source>
</evidence>
<dbReference type="InterPro" id="IPR000182">
    <property type="entry name" value="GNAT_dom"/>
</dbReference>
<dbReference type="PANTHER" id="PTHR43617">
    <property type="entry name" value="L-AMINO ACID N-ACETYLTRANSFERASE"/>
    <property type="match status" value="1"/>
</dbReference>
<organism evidence="2 3">
    <name type="scientific">Marinococcus halophilus</name>
    <dbReference type="NCBI Taxonomy" id="1371"/>
    <lineage>
        <taxon>Bacteria</taxon>
        <taxon>Bacillati</taxon>
        <taxon>Bacillota</taxon>
        <taxon>Bacilli</taxon>
        <taxon>Bacillales</taxon>
        <taxon>Bacillaceae</taxon>
        <taxon>Marinococcus</taxon>
    </lineage>
</organism>
<dbReference type="Pfam" id="PF13508">
    <property type="entry name" value="Acetyltransf_7"/>
    <property type="match status" value="1"/>
</dbReference>
<proteinExistence type="predicted"/>
<keyword evidence="3" id="KW-1185">Reference proteome</keyword>
<dbReference type="Gene3D" id="3.40.630.30">
    <property type="match status" value="1"/>
</dbReference>
<feature type="domain" description="N-acetyltransferase" evidence="1">
    <location>
        <begin position="3"/>
        <end position="161"/>
    </location>
</feature>
<dbReference type="OrthoDB" id="794462at2"/>
<evidence type="ECO:0000259" key="1">
    <source>
        <dbReference type="PROSITE" id="PS51186"/>
    </source>
</evidence>
<sequence>MAVIIRPMEYKDLDRIREVARDCWHDAYEGIIPLPAQEMYLSQAYNDEMLMRRISGHTSKVAEVDGEVVGFSDLGPIDDKRSCKMSAMYLLPDYQSRGIGKQLFDETLMEEPNAKKIRVYIEEKNTRGQKFYEAQGFEKKEKLQGEFGGYQIPMLIMEKEM</sequence>
<name>A0A510Y7X3_MARHA</name>
<comment type="caution">
    <text evidence="2">The sequence shown here is derived from an EMBL/GenBank/DDBJ whole genome shotgun (WGS) entry which is preliminary data.</text>
</comment>
<dbReference type="EMBL" id="BJUN01000012">
    <property type="protein sequence ID" value="GEK59263.1"/>
    <property type="molecule type" value="Genomic_DNA"/>
</dbReference>
<dbReference type="InterPro" id="IPR016181">
    <property type="entry name" value="Acyl_CoA_acyltransferase"/>
</dbReference>
<gene>
    <name evidence="2" type="ORF">MHA01_21680</name>
</gene>
<accession>A0A510Y7X3</accession>
<protein>
    <submittedName>
        <fullName evidence="2">N-acetyltransferase</fullName>
    </submittedName>
</protein>
<evidence type="ECO:0000313" key="2">
    <source>
        <dbReference type="EMBL" id="GEK59263.1"/>
    </source>
</evidence>
<dbReference type="InterPro" id="IPR050276">
    <property type="entry name" value="MshD_Acetyltransferase"/>
</dbReference>
<dbReference type="CDD" id="cd04301">
    <property type="entry name" value="NAT_SF"/>
    <property type="match status" value="1"/>
</dbReference>